<dbReference type="Gene3D" id="2.160.20.10">
    <property type="entry name" value="Single-stranded right-handed beta-helix, Pectin lyase-like"/>
    <property type="match status" value="1"/>
</dbReference>
<comment type="pathway">
    <text evidence="3 17">Glycan metabolism; pectin degradation; 2-dehydro-3-deoxy-D-gluconate from pectin: step 1/5.</text>
</comment>
<dbReference type="InterPro" id="IPR000070">
    <property type="entry name" value="Pectinesterase_cat"/>
</dbReference>
<dbReference type="Pfam" id="PF01095">
    <property type="entry name" value="Pectinesterase"/>
    <property type="match status" value="1"/>
</dbReference>
<dbReference type="AlphaFoldDB" id="A0A834G4Q7"/>
<dbReference type="Proteomes" id="UP000626092">
    <property type="component" value="Unassembled WGS sequence"/>
</dbReference>
<dbReference type="EMBL" id="WJXA01000013">
    <property type="protein sequence ID" value="KAF7119583.1"/>
    <property type="molecule type" value="Genomic_DNA"/>
</dbReference>
<dbReference type="PROSITE" id="PS00503">
    <property type="entry name" value="PECTINESTERASE_2"/>
    <property type="match status" value="1"/>
</dbReference>
<gene>
    <name evidence="19" type="ORF">RHSIM_Rhsim13G0008800</name>
</gene>
<organism evidence="19 20">
    <name type="scientific">Rhododendron simsii</name>
    <name type="common">Sims's rhododendron</name>
    <dbReference type="NCBI Taxonomy" id="118357"/>
    <lineage>
        <taxon>Eukaryota</taxon>
        <taxon>Viridiplantae</taxon>
        <taxon>Streptophyta</taxon>
        <taxon>Embryophyta</taxon>
        <taxon>Tracheophyta</taxon>
        <taxon>Spermatophyta</taxon>
        <taxon>Magnoliopsida</taxon>
        <taxon>eudicotyledons</taxon>
        <taxon>Gunneridae</taxon>
        <taxon>Pentapetalae</taxon>
        <taxon>asterids</taxon>
        <taxon>Ericales</taxon>
        <taxon>Ericaceae</taxon>
        <taxon>Ericoideae</taxon>
        <taxon>Rhodoreae</taxon>
        <taxon>Rhododendron</taxon>
    </lineage>
</organism>
<feature type="active site" evidence="16">
    <location>
        <position position="404"/>
    </location>
</feature>
<evidence type="ECO:0000256" key="16">
    <source>
        <dbReference type="PROSITE-ProRule" id="PRU10040"/>
    </source>
</evidence>
<comment type="function">
    <text evidence="15">Acts in the modification of cell walls via demethylesterification of cell wall pectin.</text>
</comment>
<dbReference type="GO" id="GO:0042545">
    <property type="term" value="P:cell wall modification"/>
    <property type="evidence" value="ECO:0007669"/>
    <property type="project" value="UniProtKB-UniRule"/>
</dbReference>
<evidence type="ECO:0000256" key="3">
    <source>
        <dbReference type="ARBA" id="ARBA00005184"/>
    </source>
</evidence>
<keyword evidence="8 17" id="KW-0732">Signal</keyword>
<dbReference type="InterPro" id="IPR012334">
    <property type="entry name" value="Pectin_lyas_fold"/>
</dbReference>
<keyword evidence="11" id="KW-1015">Disulfide bond</keyword>
<keyword evidence="7" id="KW-0964">Secreted</keyword>
<keyword evidence="20" id="KW-1185">Reference proteome</keyword>
<comment type="catalytic activity">
    <reaction evidence="14 17">
        <text>[(1-&gt;4)-alpha-D-galacturonosyl methyl ester](n) + n H2O = [(1-&gt;4)-alpha-D-galacturonosyl](n) + n methanol + n H(+)</text>
        <dbReference type="Rhea" id="RHEA:22380"/>
        <dbReference type="Rhea" id="RHEA-COMP:14570"/>
        <dbReference type="Rhea" id="RHEA-COMP:14573"/>
        <dbReference type="ChEBI" id="CHEBI:15377"/>
        <dbReference type="ChEBI" id="CHEBI:15378"/>
        <dbReference type="ChEBI" id="CHEBI:17790"/>
        <dbReference type="ChEBI" id="CHEBI:140522"/>
        <dbReference type="ChEBI" id="CHEBI:140523"/>
        <dbReference type="EC" id="3.1.1.11"/>
    </reaction>
</comment>
<evidence type="ECO:0000256" key="13">
    <source>
        <dbReference type="ARBA" id="ARBA00023316"/>
    </source>
</evidence>
<keyword evidence="12" id="KW-0325">Glycoprotein</keyword>
<evidence type="ECO:0000256" key="11">
    <source>
        <dbReference type="ARBA" id="ARBA00023157"/>
    </source>
</evidence>
<evidence type="ECO:0000256" key="15">
    <source>
        <dbReference type="ARBA" id="ARBA00057335"/>
    </source>
</evidence>
<proteinExistence type="inferred from homology"/>
<comment type="similarity">
    <text evidence="5">In the C-terminal section; belongs to the pectinesterase family.</text>
</comment>
<evidence type="ECO:0000256" key="8">
    <source>
        <dbReference type="ARBA" id="ARBA00022729"/>
    </source>
</evidence>
<evidence type="ECO:0000313" key="19">
    <source>
        <dbReference type="EMBL" id="KAF7119583.1"/>
    </source>
</evidence>
<dbReference type="FunFam" id="1.20.140.40:FF:000004">
    <property type="entry name" value="Pectinesterase"/>
    <property type="match status" value="1"/>
</dbReference>
<dbReference type="CDD" id="cd15798">
    <property type="entry name" value="PMEI-like_3"/>
    <property type="match status" value="1"/>
</dbReference>
<dbReference type="UniPathway" id="UPA00545">
    <property type="reaction ID" value="UER00823"/>
</dbReference>
<keyword evidence="13" id="KW-0961">Cell wall biogenesis/degradation</keyword>
<protein>
    <recommendedName>
        <fullName evidence="6 17">Pectinesterase</fullName>
        <ecNumber evidence="6 17">3.1.1.11</ecNumber>
    </recommendedName>
</protein>
<keyword evidence="10 17" id="KW-0063">Aspartyl esterase</keyword>
<feature type="chain" id="PRO_5033095782" description="Pectinesterase" evidence="17">
    <location>
        <begin position="29"/>
        <end position="566"/>
    </location>
</feature>
<evidence type="ECO:0000256" key="6">
    <source>
        <dbReference type="ARBA" id="ARBA00013229"/>
    </source>
</evidence>
<dbReference type="OrthoDB" id="2019149at2759"/>
<comment type="similarity">
    <text evidence="4">In the N-terminal section; belongs to the PMEI family.</text>
</comment>
<dbReference type="SUPFAM" id="SSF51126">
    <property type="entry name" value="Pectin lyase-like"/>
    <property type="match status" value="1"/>
</dbReference>
<comment type="caution">
    <text evidence="19">The sequence shown here is derived from an EMBL/GenBank/DDBJ whole genome shotgun (WGS) entry which is preliminary data.</text>
</comment>
<accession>A0A834G4Q7</accession>
<evidence type="ECO:0000256" key="10">
    <source>
        <dbReference type="ARBA" id="ARBA00023085"/>
    </source>
</evidence>
<dbReference type="SMART" id="SM00856">
    <property type="entry name" value="PMEI"/>
    <property type="match status" value="1"/>
</dbReference>
<dbReference type="SUPFAM" id="SSF101148">
    <property type="entry name" value="Plant invertase/pectin methylesterase inhibitor"/>
    <property type="match status" value="1"/>
</dbReference>
<dbReference type="EC" id="3.1.1.11" evidence="6 17"/>
<dbReference type="FunFam" id="2.160.20.10:FF:000001">
    <property type="entry name" value="Pectinesterase"/>
    <property type="match status" value="1"/>
</dbReference>
<dbReference type="PANTHER" id="PTHR31707">
    <property type="entry name" value="PECTINESTERASE"/>
    <property type="match status" value="1"/>
</dbReference>
<name>A0A834G4Q7_RHOSS</name>
<dbReference type="InterPro" id="IPR035513">
    <property type="entry name" value="Invertase/methylesterase_inhib"/>
</dbReference>
<dbReference type="GO" id="GO:0004857">
    <property type="term" value="F:enzyme inhibitor activity"/>
    <property type="evidence" value="ECO:0007669"/>
    <property type="project" value="InterPro"/>
</dbReference>
<evidence type="ECO:0000256" key="14">
    <source>
        <dbReference type="ARBA" id="ARBA00047928"/>
    </source>
</evidence>
<feature type="signal peptide" evidence="17">
    <location>
        <begin position="1"/>
        <end position="28"/>
    </location>
</feature>
<evidence type="ECO:0000256" key="4">
    <source>
        <dbReference type="ARBA" id="ARBA00006027"/>
    </source>
</evidence>
<evidence type="ECO:0000313" key="20">
    <source>
        <dbReference type="Proteomes" id="UP000626092"/>
    </source>
</evidence>
<evidence type="ECO:0000256" key="9">
    <source>
        <dbReference type="ARBA" id="ARBA00022801"/>
    </source>
</evidence>
<evidence type="ECO:0000256" key="2">
    <source>
        <dbReference type="ARBA" id="ARBA00004613"/>
    </source>
</evidence>
<dbReference type="GO" id="GO:0005576">
    <property type="term" value="C:extracellular region"/>
    <property type="evidence" value="ECO:0007669"/>
    <property type="project" value="UniProtKB-SubCell"/>
</dbReference>
<reference evidence="19" key="1">
    <citation type="submission" date="2019-11" db="EMBL/GenBank/DDBJ databases">
        <authorList>
            <person name="Liu Y."/>
            <person name="Hou J."/>
            <person name="Li T.-Q."/>
            <person name="Guan C.-H."/>
            <person name="Wu X."/>
            <person name="Wu H.-Z."/>
            <person name="Ling F."/>
            <person name="Zhang R."/>
            <person name="Shi X.-G."/>
            <person name="Ren J.-P."/>
            <person name="Chen E.-F."/>
            <person name="Sun J.-M."/>
        </authorList>
    </citation>
    <scope>NUCLEOTIDE SEQUENCE</scope>
    <source>
        <strain evidence="19">Adult_tree_wgs_1</strain>
        <tissue evidence="19">Leaves</tissue>
    </source>
</reference>
<dbReference type="GO" id="GO:0030599">
    <property type="term" value="F:pectinesterase activity"/>
    <property type="evidence" value="ECO:0007669"/>
    <property type="project" value="UniProtKB-UniRule"/>
</dbReference>
<dbReference type="Gene3D" id="1.20.140.40">
    <property type="entry name" value="Invertase/pectin methylesterase inhibitor family protein"/>
    <property type="match status" value="1"/>
</dbReference>
<comment type="subcellular location">
    <subcellularLocation>
        <location evidence="1">Cell envelope</location>
    </subcellularLocation>
    <subcellularLocation>
        <location evidence="2">Secreted</location>
    </subcellularLocation>
</comment>
<dbReference type="InterPro" id="IPR011050">
    <property type="entry name" value="Pectin_lyase_fold/virulence"/>
</dbReference>
<evidence type="ECO:0000256" key="5">
    <source>
        <dbReference type="ARBA" id="ARBA00007786"/>
    </source>
</evidence>
<evidence type="ECO:0000259" key="18">
    <source>
        <dbReference type="SMART" id="SM00856"/>
    </source>
</evidence>
<evidence type="ECO:0000256" key="12">
    <source>
        <dbReference type="ARBA" id="ARBA00023180"/>
    </source>
</evidence>
<evidence type="ECO:0000256" key="7">
    <source>
        <dbReference type="ARBA" id="ARBA00022525"/>
    </source>
</evidence>
<dbReference type="InterPro" id="IPR033131">
    <property type="entry name" value="Pectinesterase_Asp_AS"/>
</dbReference>
<dbReference type="GO" id="GO:0045490">
    <property type="term" value="P:pectin catabolic process"/>
    <property type="evidence" value="ECO:0007669"/>
    <property type="project" value="UniProtKB-UniRule"/>
</dbReference>
<evidence type="ECO:0000256" key="17">
    <source>
        <dbReference type="RuleBase" id="RU000589"/>
    </source>
</evidence>
<dbReference type="Pfam" id="PF04043">
    <property type="entry name" value="PMEI"/>
    <property type="match status" value="1"/>
</dbReference>
<feature type="domain" description="Pectinesterase inhibitor" evidence="18">
    <location>
        <begin position="31"/>
        <end position="188"/>
    </location>
</feature>
<evidence type="ECO:0000256" key="1">
    <source>
        <dbReference type="ARBA" id="ARBA00004196"/>
    </source>
</evidence>
<dbReference type="NCBIfam" id="TIGR01614">
    <property type="entry name" value="PME_inhib"/>
    <property type="match status" value="1"/>
</dbReference>
<dbReference type="InterPro" id="IPR006501">
    <property type="entry name" value="Pectinesterase_inhib_dom"/>
</dbReference>
<sequence>MTNSNQFFFSLFILSLLLLLSFSSLSSADVPPSSPVSTGTICSYTPYPSFCRTQLPKNNSANVYDCGRLSVRKSLSSATKFLALINKYLSHSSSLTPAAVAALKDCELLASLNLDYLSSSLQTVSNTSSSPLNVLKADDTQTLLSGILTNTQTCLDGLKATASAWSSRNGIYAPLANDTKLFSVSLALFTKGWVPKNKNGTLKHGTKKHLPVVNGTLPLKMSSHHKAVYESMRGRKLLQSSSSDGAVLVSAMVVVSPDGSQNFTTISDAVAAAPNNTNGSTGYFLIYVKAGVYEEYVSIPKNKKYLMMIGDGINQTIITGNHSFVDGWTTFNSATFAVVGLGFVAVDMTFRNTAGAIKHQAVAVRNGADLSTFYSCSFDAYQDTLYAHSLRQFYRECDIYGTVDFIFGNAAAVFQDCNMYPRLPLQGQFNAITAQGRTDPNQNTGTSIQNATIRATDDLAAANFTVQTFLGRPWKLYSRTVYLQSYMDGLIDPAGWHPWDGDFALNTSYYAEFDNRGPGSNTSNRVTWPGYHIITATDAANFTVSNFLAGDDWLPQTGVSYTDGLV</sequence>
<keyword evidence="9 17" id="KW-0378">Hydrolase</keyword>